<reference evidence="2" key="1">
    <citation type="submission" date="2025-08" db="UniProtKB">
        <authorList>
            <consortium name="Ensembl"/>
        </authorList>
    </citation>
    <scope>IDENTIFICATION</scope>
</reference>
<organism evidence="2 3">
    <name type="scientific">Paramormyrops kingsleyae</name>
    <dbReference type="NCBI Taxonomy" id="1676925"/>
    <lineage>
        <taxon>Eukaryota</taxon>
        <taxon>Metazoa</taxon>
        <taxon>Chordata</taxon>
        <taxon>Craniata</taxon>
        <taxon>Vertebrata</taxon>
        <taxon>Euteleostomi</taxon>
        <taxon>Actinopterygii</taxon>
        <taxon>Neopterygii</taxon>
        <taxon>Teleostei</taxon>
        <taxon>Osteoglossocephala</taxon>
        <taxon>Osteoglossomorpha</taxon>
        <taxon>Osteoglossiformes</taxon>
        <taxon>Mormyridae</taxon>
        <taxon>Paramormyrops</taxon>
    </lineage>
</organism>
<dbReference type="GeneTree" id="ENSGT01030000234784"/>
<dbReference type="InterPro" id="IPR023412">
    <property type="entry name" value="RNaseA_domain"/>
</dbReference>
<proteinExistence type="predicted"/>
<dbReference type="AlphaFoldDB" id="A0A3B3SG52"/>
<dbReference type="Proteomes" id="UP000261540">
    <property type="component" value="Unplaced"/>
</dbReference>
<name>A0A3B3SG52_9TELE</name>
<feature type="domain" description="Ribonuclease A-domain" evidence="1">
    <location>
        <begin position="5"/>
        <end position="123"/>
    </location>
</feature>
<dbReference type="SMART" id="SM00092">
    <property type="entry name" value="RNAse_Pc"/>
    <property type="match status" value="1"/>
</dbReference>
<evidence type="ECO:0000313" key="3">
    <source>
        <dbReference type="Proteomes" id="UP000261540"/>
    </source>
</evidence>
<keyword evidence="3" id="KW-1185">Reference proteome</keyword>
<dbReference type="InterPro" id="IPR036816">
    <property type="entry name" value="RNaseA-like_dom_sf"/>
</dbReference>
<protein>
    <submittedName>
        <fullName evidence="2">Si:dkey-237j11.3</fullName>
    </submittedName>
</protein>
<dbReference type="Gene3D" id="3.10.130.10">
    <property type="entry name" value="Ribonuclease A-like domain"/>
    <property type="match status" value="1"/>
</dbReference>
<reference evidence="2" key="2">
    <citation type="submission" date="2025-09" db="UniProtKB">
        <authorList>
            <consortium name="Ensembl"/>
        </authorList>
    </citation>
    <scope>IDENTIFICATION</scope>
</reference>
<evidence type="ECO:0000313" key="2">
    <source>
        <dbReference type="Ensembl" id="ENSPKIP00000028981.1"/>
    </source>
</evidence>
<accession>A0A3B3SG52</accession>
<dbReference type="Ensembl" id="ENSPKIT00000009772.1">
    <property type="protein sequence ID" value="ENSPKIP00000028981.1"/>
    <property type="gene ID" value="ENSPKIG00000010408.1"/>
</dbReference>
<sequence>MTTRNNNAYNIFLAKHVRNDTPINEDMAAWKRFFSHNQNLCNRPTQSFLRYNDKSLINNVCTSNGGKIYERNLCISNRTFSFITVRIKQGCEISSITRETNHIILACDKIDNVCRPVHFEGNQNNLKPNPKAPGCQYH</sequence>
<evidence type="ECO:0000259" key="1">
    <source>
        <dbReference type="SMART" id="SM00092"/>
    </source>
</evidence>